<dbReference type="Proteomes" id="UP000016843">
    <property type="component" value="Unassembled WGS sequence"/>
</dbReference>
<organism evidence="1 2">
    <name type="scientific">Rhodonellum psychrophilum GCM71 = DSM 17998</name>
    <dbReference type="NCBI Taxonomy" id="1123057"/>
    <lineage>
        <taxon>Bacteria</taxon>
        <taxon>Pseudomonadati</taxon>
        <taxon>Bacteroidota</taxon>
        <taxon>Cytophagia</taxon>
        <taxon>Cytophagales</taxon>
        <taxon>Cytophagaceae</taxon>
        <taxon>Rhodonellum</taxon>
    </lineage>
</organism>
<name>U5BTT0_9BACT</name>
<evidence type="ECO:0000313" key="1">
    <source>
        <dbReference type="EMBL" id="ERM80939.1"/>
    </source>
</evidence>
<accession>U5BTT0</accession>
<protein>
    <submittedName>
        <fullName evidence="1">Uncharacterized protein</fullName>
    </submittedName>
</protein>
<proteinExistence type="predicted"/>
<sequence length="63" mass="7230">MKGLIFQTGQTLLQEQIIKTKLKEGNSGRNSNNHKLIISKRFLSELHLFQNPFFNNKAEGIES</sequence>
<keyword evidence="2" id="KW-1185">Reference proteome</keyword>
<evidence type="ECO:0000313" key="2">
    <source>
        <dbReference type="Proteomes" id="UP000016843"/>
    </source>
</evidence>
<reference evidence="1 2" key="1">
    <citation type="journal article" date="2013" name="Genome Announc.">
        <title>Draft Genome Sequence of the Psychrophilic and Alkaliphilic Rhodonellum psychrophilum Strain GCM71T.</title>
        <authorList>
            <person name="Hauptmann A.L."/>
            <person name="Glaring M.A."/>
            <person name="Hallin P.F."/>
            <person name="Prieme A."/>
            <person name="Stougaard P."/>
        </authorList>
    </citation>
    <scope>NUCLEOTIDE SEQUENCE [LARGE SCALE GENOMIC DNA]</scope>
    <source>
        <strain evidence="1 2">GCM71</strain>
    </source>
</reference>
<dbReference type="AlphaFoldDB" id="U5BTT0"/>
<gene>
    <name evidence="1" type="ORF">P872_12150</name>
</gene>
<dbReference type="EMBL" id="AWXR01000070">
    <property type="protein sequence ID" value="ERM80939.1"/>
    <property type="molecule type" value="Genomic_DNA"/>
</dbReference>
<comment type="caution">
    <text evidence="1">The sequence shown here is derived from an EMBL/GenBank/DDBJ whole genome shotgun (WGS) entry which is preliminary data.</text>
</comment>